<accession>A0A3S1EYB3</accession>
<proteinExistence type="predicted"/>
<evidence type="ECO:0008006" key="4">
    <source>
        <dbReference type="Google" id="ProtNLM"/>
    </source>
</evidence>
<evidence type="ECO:0000313" key="2">
    <source>
        <dbReference type="EMBL" id="RUR66391.1"/>
    </source>
</evidence>
<dbReference type="AlphaFoldDB" id="A0A3S1EYB3"/>
<evidence type="ECO:0000256" key="1">
    <source>
        <dbReference type="SAM" id="SignalP"/>
    </source>
</evidence>
<dbReference type="OrthoDB" id="8853606at2"/>
<comment type="caution">
    <text evidence="2">The sequence shown here is derived from an EMBL/GenBank/DDBJ whole genome shotgun (WGS) entry which is preliminary data.</text>
</comment>
<protein>
    <recommendedName>
        <fullName evidence="4">Lipoprotein</fullName>
    </recommendedName>
</protein>
<feature type="chain" id="PRO_5018722679" description="Lipoprotein" evidence="1">
    <location>
        <begin position="19"/>
        <end position="121"/>
    </location>
</feature>
<gene>
    <name evidence="2" type="ORF">EJP67_04880</name>
</gene>
<evidence type="ECO:0000313" key="3">
    <source>
        <dbReference type="Proteomes" id="UP000281118"/>
    </source>
</evidence>
<dbReference type="Proteomes" id="UP000281118">
    <property type="component" value="Unassembled WGS sequence"/>
</dbReference>
<organism evidence="2 3">
    <name type="scientific">Variovorax guangxiensis</name>
    <dbReference type="NCBI Taxonomy" id="1775474"/>
    <lineage>
        <taxon>Bacteria</taxon>
        <taxon>Pseudomonadati</taxon>
        <taxon>Pseudomonadota</taxon>
        <taxon>Betaproteobacteria</taxon>
        <taxon>Burkholderiales</taxon>
        <taxon>Comamonadaceae</taxon>
        <taxon>Variovorax</taxon>
    </lineage>
</organism>
<dbReference type="RefSeq" id="WP_126020014.1">
    <property type="nucleotide sequence ID" value="NZ_RXFT01000001.1"/>
</dbReference>
<feature type="signal peptide" evidence="1">
    <location>
        <begin position="1"/>
        <end position="18"/>
    </location>
</feature>
<keyword evidence="1" id="KW-0732">Signal</keyword>
<reference evidence="2 3" key="1">
    <citation type="submission" date="2018-12" db="EMBL/GenBank/DDBJ databases">
        <title>The genome sequences of Variovorax guangxiensis DSM 27352.</title>
        <authorList>
            <person name="Gao J."/>
            <person name="Sun J."/>
        </authorList>
    </citation>
    <scope>NUCLEOTIDE SEQUENCE [LARGE SCALE GENOMIC DNA]</scope>
    <source>
        <strain evidence="2 3">DSM 27352</strain>
    </source>
</reference>
<name>A0A3S1EYB3_9BURK</name>
<dbReference type="EMBL" id="RXFT01000001">
    <property type="protein sequence ID" value="RUR66391.1"/>
    <property type="molecule type" value="Genomic_DNA"/>
</dbReference>
<sequence length="121" mass="12120">MRSALLCALMLGGCSAFDAHSFDRSAGWRAAQVVSIGKMGELAATADRDCGADGGAAAPYAVVRYRNGGVHTRSIGTGRWPAAAELKVGDAVEVNILDCAAPLALAAPAGQSGSSSGTPSR</sequence>